<evidence type="ECO:0000313" key="1">
    <source>
        <dbReference type="EMBL" id="QDF14243.1"/>
    </source>
</evidence>
<name>A0A4Y6EI21_9CAUD</name>
<dbReference type="EMBL" id="MK880124">
    <property type="protein sequence ID" value="QDF14243.1"/>
    <property type="molecule type" value="Genomic_DNA"/>
</dbReference>
<dbReference type="Proteomes" id="UP000317085">
    <property type="component" value="Segment"/>
</dbReference>
<keyword evidence="2" id="KW-1185">Reference proteome</keyword>
<gene>
    <name evidence="1" type="primary">70</name>
    <name evidence="1" type="ORF">SEA_IAMGROOT_70</name>
</gene>
<reference evidence="2" key="1">
    <citation type="submission" date="2019-05" db="EMBL/GenBank/DDBJ databases">
        <authorList>
            <person name="Matney K."/>
            <person name="Lacafta O."/>
            <person name="Ahmed J."/>
            <person name="Anderson S."/>
            <person name="Assadpour T."/>
            <person name="Espinosa K."/>
            <person name="Gadsden T."/>
            <person name="Graham A."/>
            <person name="Hajjar W."/>
            <person name="Howard T."/>
            <person name="Matsen K."/>
            <person name="Osu J."/>
            <person name="Rup E."/>
            <person name="Sang H."/>
            <person name="Wadi S."/>
            <person name="McNeal J."/>
            <person name="Temple L."/>
        </authorList>
    </citation>
    <scope>NUCLEOTIDE SEQUENCE [LARGE SCALE GENOMIC DNA]</scope>
</reference>
<organism evidence="1 2">
    <name type="scientific">Microbacterium phage IAmGroot</name>
    <dbReference type="NCBI Taxonomy" id="2588486"/>
    <lineage>
        <taxon>Viruses</taxon>
        <taxon>Duplodnaviria</taxon>
        <taxon>Heunggongvirae</taxon>
        <taxon>Uroviricota</taxon>
        <taxon>Caudoviricetes</taxon>
        <taxon>Casidaviridae</taxon>
        <taxon>Gardenstatevirus</taxon>
        <taxon>Gardenstatevirus iamgroot</taxon>
    </lineage>
</organism>
<sequence>MDRQKIRASIAARPDSETLAQAIAGAAYEATLEAQRAGKPSSVKASILMAYAEEGRAMREALEALESAGDTQKH</sequence>
<accession>A0A4Y6EI21</accession>
<proteinExistence type="predicted"/>
<protein>
    <submittedName>
        <fullName evidence="1">Uncharacterized protein</fullName>
    </submittedName>
</protein>
<evidence type="ECO:0000313" key="2">
    <source>
        <dbReference type="Proteomes" id="UP000317085"/>
    </source>
</evidence>